<evidence type="ECO:0000313" key="3">
    <source>
        <dbReference type="EMBL" id="KUJ17803.1"/>
    </source>
</evidence>
<feature type="region of interest" description="Disordered" evidence="1">
    <location>
        <begin position="827"/>
        <end position="880"/>
    </location>
</feature>
<proteinExistence type="predicted"/>
<dbReference type="EMBL" id="KQ947414">
    <property type="protein sequence ID" value="KUJ17803.1"/>
    <property type="molecule type" value="Genomic_DNA"/>
</dbReference>
<dbReference type="RefSeq" id="XP_018072158.1">
    <property type="nucleotide sequence ID" value="XM_018210804.1"/>
</dbReference>
<feature type="compositionally biased region" description="Basic and acidic residues" evidence="1">
    <location>
        <begin position="1010"/>
        <end position="1032"/>
    </location>
</feature>
<gene>
    <name evidence="3" type="ORF">LY89DRAFT_61744</name>
</gene>
<feature type="compositionally biased region" description="Basic and acidic residues" evidence="1">
    <location>
        <begin position="854"/>
        <end position="865"/>
    </location>
</feature>
<feature type="region of interest" description="Disordered" evidence="1">
    <location>
        <begin position="184"/>
        <end position="224"/>
    </location>
</feature>
<protein>
    <submittedName>
        <fullName evidence="3">Uncharacterized protein</fullName>
    </submittedName>
</protein>
<feature type="compositionally biased region" description="Polar residues" evidence="1">
    <location>
        <begin position="595"/>
        <end position="621"/>
    </location>
</feature>
<feature type="compositionally biased region" description="Basic residues" evidence="1">
    <location>
        <begin position="515"/>
        <end position="524"/>
    </location>
</feature>
<dbReference type="InParanoid" id="A0A194XCA3"/>
<feature type="compositionally biased region" description="Basic and acidic residues" evidence="1">
    <location>
        <begin position="200"/>
        <end position="212"/>
    </location>
</feature>
<dbReference type="AlphaFoldDB" id="A0A194XCA3"/>
<dbReference type="Proteomes" id="UP000070700">
    <property type="component" value="Unassembled WGS sequence"/>
</dbReference>
<organism evidence="3 4">
    <name type="scientific">Mollisia scopiformis</name>
    <name type="common">Conifer needle endophyte fungus</name>
    <name type="synonym">Phialocephala scopiformis</name>
    <dbReference type="NCBI Taxonomy" id="149040"/>
    <lineage>
        <taxon>Eukaryota</taxon>
        <taxon>Fungi</taxon>
        <taxon>Dikarya</taxon>
        <taxon>Ascomycota</taxon>
        <taxon>Pezizomycotina</taxon>
        <taxon>Leotiomycetes</taxon>
        <taxon>Helotiales</taxon>
        <taxon>Mollisiaceae</taxon>
        <taxon>Mollisia</taxon>
    </lineage>
</organism>
<feature type="compositionally biased region" description="Basic and acidic residues" evidence="1">
    <location>
        <begin position="450"/>
        <end position="461"/>
    </location>
</feature>
<keyword evidence="2" id="KW-1133">Transmembrane helix</keyword>
<dbReference type="KEGG" id="psco:LY89DRAFT_61744"/>
<dbReference type="OrthoDB" id="3546893at2759"/>
<evidence type="ECO:0000313" key="4">
    <source>
        <dbReference type="Proteomes" id="UP000070700"/>
    </source>
</evidence>
<evidence type="ECO:0000256" key="2">
    <source>
        <dbReference type="SAM" id="Phobius"/>
    </source>
</evidence>
<feature type="region of interest" description="Disordered" evidence="1">
    <location>
        <begin position="567"/>
        <end position="621"/>
    </location>
</feature>
<keyword evidence="4" id="KW-1185">Reference proteome</keyword>
<sequence>MASGAWLSSLEGRGSVIRQAVYSANIPIGSATLSLGIILVIAISGALLLFGVIGLVVVIHVKRRNRYRSKVRTEVVEHGMVRSDPLGTMRCVRTPEIFFPRRLSRGLSFNPWITLDGGGGGVVAGDWEDVDLSDHAPPMATAKRMSFHRGVIRVRESWPLASTIPLKVLPSQATMNLSTVAPPGYVVQEPKRQSTKLLRRRDSTDSKGEPKSGKSSSPTRGLCPAPLMLHKNTQRRCTSDTEIPSVLRSSSQRLKTIHRKSLTRTLTTIGRFPGRAPFERLSTPPMKHAVESREQLINKEFAQTMEESIRNDQLSRASVDIVSDSLHLGARMTSPTPSFASLDSLCDDTLEVIIPAALSSPSKSSFQNEKRHKVRISEDTTIIPTSIHEDDRASVLVIEKPNEELFFTVPHRISLAGDPFFSSVRSSKSIISTTKPAHGPRPMYFRKSTFGHEESPNRPDDYVSPLRDVSGNASPSPSRDSQQLESETLDHNPFRWSPQEAMKTRNTPLSGRSSPSRKGHRRSNVVRMSNLPVLSRRVGTVAAVKEEPEEDSPRRSIRFSLPPATAIRVFEPEKSPSPSSSTVSRRRSMRPPSSATFSPDLTITEGVPTTPNSSPVSKLGSQRSFSIYSPTLSVCNYYAESGGSEDEFFKAKKASPATLKARRHGHNYSSDLTVFPTHQMQQDHQLSLTSFPPPPTMDPIIPITTVLTPPPSRPLPTITSTMIGYKSPSPALPLLTLSGQTQLYGPRDIPSRCSTISPPRNSLASSISMLRRMNSQISQYSSQSTIAEESPQLPPQPHFSLNFNLEEAQAEERGRSRGSKHYLAVGRQSQHYSRMSRTEKRDSHRVYKDRRRRKTEDFERDEKELTPVPETSPATGANPLGIIGLRFPTLNREGINGNSFREQIIDFTDDGDISDAKIIELKDDDKENHESQWSDAMTKPAKNVVRRESKMEHPSPQTPPKWSMSGLGLAGQRLLGKDKEGLPVFGSPERPLSIGLYDQEGFLKSSPEIKSAKERANERRNRESRPKRLSDEWHCIM</sequence>
<feature type="compositionally biased region" description="Polar residues" evidence="1">
    <location>
        <begin position="504"/>
        <end position="514"/>
    </location>
</feature>
<keyword evidence="2" id="KW-0472">Membrane</keyword>
<reference evidence="3 4" key="1">
    <citation type="submission" date="2015-10" db="EMBL/GenBank/DDBJ databases">
        <title>Full genome of DAOMC 229536 Phialocephala scopiformis, a fungal endophyte of spruce producing the potent anti-insectan compound rugulosin.</title>
        <authorList>
            <consortium name="DOE Joint Genome Institute"/>
            <person name="Walker A.K."/>
            <person name="Frasz S.L."/>
            <person name="Seifert K.A."/>
            <person name="Miller J.D."/>
            <person name="Mondo S.J."/>
            <person name="Labutti K."/>
            <person name="Lipzen A."/>
            <person name="Dockter R."/>
            <person name="Kennedy M."/>
            <person name="Grigoriev I.V."/>
            <person name="Spatafora J.W."/>
        </authorList>
    </citation>
    <scope>NUCLEOTIDE SEQUENCE [LARGE SCALE GENOMIC DNA]</scope>
    <source>
        <strain evidence="3 4">CBS 120377</strain>
    </source>
</reference>
<dbReference type="GeneID" id="28820530"/>
<evidence type="ECO:0000256" key="1">
    <source>
        <dbReference type="SAM" id="MobiDB-lite"/>
    </source>
</evidence>
<feature type="compositionally biased region" description="Basic and acidic residues" evidence="1">
    <location>
        <begin position="836"/>
        <end position="846"/>
    </location>
</feature>
<keyword evidence="2" id="KW-0812">Transmembrane</keyword>
<feature type="compositionally biased region" description="Polar residues" evidence="1">
    <location>
        <begin position="471"/>
        <end position="486"/>
    </location>
</feature>
<accession>A0A194XCA3</accession>
<feature type="transmembrane region" description="Helical" evidence="2">
    <location>
        <begin position="37"/>
        <end position="61"/>
    </location>
</feature>
<feature type="region of interest" description="Disordered" evidence="1">
    <location>
        <begin position="1005"/>
        <end position="1032"/>
    </location>
</feature>
<name>A0A194XCA3_MOLSC</name>
<feature type="region of interest" description="Disordered" evidence="1">
    <location>
        <begin position="432"/>
        <end position="531"/>
    </location>
</feature>